<dbReference type="PANTHER" id="PTHR13096:SF8">
    <property type="entry name" value="RIBOSOMAL OXYGENASE 1"/>
    <property type="match status" value="1"/>
</dbReference>
<dbReference type="PANTHER" id="PTHR13096">
    <property type="entry name" value="MINA53 MYC INDUCED NUCLEAR ANTIGEN"/>
    <property type="match status" value="1"/>
</dbReference>
<dbReference type="Gene3D" id="2.60.120.650">
    <property type="entry name" value="Cupin"/>
    <property type="match status" value="1"/>
</dbReference>
<evidence type="ECO:0000256" key="1">
    <source>
        <dbReference type="ARBA" id="ARBA00001954"/>
    </source>
</evidence>
<dbReference type="InterPro" id="IPR046799">
    <property type="entry name" value="ROXA-like_wH"/>
</dbReference>
<evidence type="ECO:0000259" key="6">
    <source>
        <dbReference type="PROSITE" id="PS51184"/>
    </source>
</evidence>
<dbReference type="SUPFAM" id="SSF51197">
    <property type="entry name" value="Clavaminate synthase-like"/>
    <property type="match status" value="1"/>
</dbReference>
<proteinExistence type="predicted"/>
<feature type="domain" description="JmjC" evidence="6">
    <location>
        <begin position="101"/>
        <end position="230"/>
    </location>
</feature>
<dbReference type="InterPro" id="IPR003347">
    <property type="entry name" value="JmjC_dom"/>
</dbReference>
<accession>A0ABQ6P6R0</accession>
<dbReference type="InterPro" id="IPR039994">
    <property type="entry name" value="NO66-like"/>
</dbReference>
<dbReference type="Pfam" id="PF08007">
    <property type="entry name" value="JmjC_2"/>
    <property type="match status" value="1"/>
</dbReference>
<dbReference type="RefSeq" id="WP_317974671.1">
    <property type="nucleotide sequence ID" value="NZ_BTFW01000001.1"/>
</dbReference>
<sequence>MTSTPAFMLDPARFSPETFLRDFWQKRPVLIRNPWAAWANPLEPDELAGLACEEGVESRLITGPREALRLENGPLPEARFASLGAEPWTLLVQAVDQQVPDVAALIEPFRFVPDWRIDDVMISYATDGGGVGPHYDQYDVFLIQGLGRRRWRVGPRCDASTPTAPHADLRLLADFEAEGDWVLEPGDILYIPPGFAHDGVAVGTDCMTYSIGFRAPSRAELIEGWAIHCAQALGDDDRYADPDLGTPANPLQANPGQITPAALDRLHAMMRAALDDRAAFARWFGSFTSLPKYADTDPAATDWRPDMPADPLAVREALALGVPLVRNPASRFVFIEPESPTTERGTERGAEQGIALFVDGQEFLCAEPLAPLARSLCAASAFTLAPALAQAPGAIALLVALIDQGSLTFDEGDDEDDQEEWDD</sequence>
<keyword evidence="8" id="KW-1185">Reference proteome</keyword>
<evidence type="ECO:0000256" key="4">
    <source>
        <dbReference type="ARBA" id="ARBA00023002"/>
    </source>
</evidence>
<evidence type="ECO:0000256" key="2">
    <source>
        <dbReference type="ARBA" id="ARBA00022723"/>
    </source>
</evidence>
<dbReference type="Proteomes" id="UP001187221">
    <property type="component" value="Unassembled WGS sequence"/>
</dbReference>
<reference evidence="7 8" key="1">
    <citation type="submission" date="2023-06" db="EMBL/GenBank/DDBJ databases">
        <title>Draft genome sequence of Novosphingobium sp. strain IK01.</title>
        <authorList>
            <person name="Hatamoto M."/>
            <person name="Ikarashi T."/>
            <person name="Yamaguchi T."/>
        </authorList>
    </citation>
    <scope>NUCLEOTIDE SEQUENCE [LARGE SCALE GENOMIC DNA]</scope>
    <source>
        <strain evidence="7 8">IK01</strain>
    </source>
</reference>
<dbReference type="Gene3D" id="3.40.366.30">
    <property type="entry name" value="50S ribosomal protein L16 arginine hydroxylase, Chain A, Domain 2"/>
    <property type="match status" value="1"/>
</dbReference>
<keyword evidence="4" id="KW-0560">Oxidoreductase</keyword>
<comment type="caution">
    <text evidence="7">The sequence shown here is derived from an EMBL/GenBank/DDBJ whole genome shotgun (WGS) entry which is preliminary data.</text>
</comment>
<dbReference type="PROSITE" id="PS51184">
    <property type="entry name" value="JMJC"/>
    <property type="match status" value="1"/>
</dbReference>
<keyword evidence="2" id="KW-0479">Metal-binding</keyword>
<keyword evidence="5" id="KW-0408">Iron</keyword>
<evidence type="ECO:0000313" key="7">
    <source>
        <dbReference type="EMBL" id="GMM60938.1"/>
    </source>
</evidence>
<evidence type="ECO:0000256" key="5">
    <source>
        <dbReference type="ARBA" id="ARBA00023004"/>
    </source>
</evidence>
<dbReference type="EMBL" id="BTFW01000001">
    <property type="protein sequence ID" value="GMM60938.1"/>
    <property type="molecule type" value="Genomic_DNA"/>
</dbReference>
<evidence type="ECO:0000256" key="3">
    <source>
        <dbReference type="ARBA" id="ARBA00022964"/>
    </source>
</evidence>
<name>A0ABQ6P6R0_9SPHN</name>
<dbReference type="SMART" id="SM00558">
    <property type="entry name" value="JmjC"/>
    <property type="match status" value="1"/>
</dbReference>
<gene>
    <name evidence="7" type="ORF">NUTIK01_17150</name>
</gene>
<dbReference type="Pfam" id="PF20514">
    <property type="entry name" value="WHD_ROXA"/>
    <property type="match status" value="1"/>
</dbReference>
<keyword evidence="3" id="KW-0223">Dioxygenase</keyword>
<organism evidence="7 8">
    <name type="scientific">Novosphingobium pituita</name>
    <dbReference type="NCBI Taxonomy" id="3056842"/>
    <lineage>
        <taxon>Bacteria</taxon>
        <taxon>Pseudomonadati</taxon>
        <taxon>Pseudomonadota</taxon>
        <taxon>Alphaproteobacteria</taxon>
        <taxon>Sphingomonadales</taxon>
        <taxon>Sphingomonadaceae</taxon>
        <taxon>Novosphingobium</taxon>
    </lineage>
</organism>
<protein>
    <submittedName>
        <fullName evidence="7">Cupin domain-containing protein</fullName>
    </submittedName>
</protein>
<evidence type="ECO:0000313" key="8">
    <source>
        <dbReference type="Proteomes" id="UP001187221"/>
    </source>
</evidence>
<comment type="cofactor">
    <cofactor evidence="1">
        <name>Fe(2+)</name>
        <dbReference type="ChEBI" id="CHEBI:29033"/>
    </cofactor>
</comment>